<evidence type="ECO:0000256" key="2">
    <source>
        <dbReference type="ARBA" id="ARBA00022741"/>
    </source>
</evidence>
<comment type="function">
    <text evidence="7">Endonuclease that is involved in the suppression of homologous recombination and thus may have a key role in the control of bacterial genetic diversity.</text>
</comment>
<evidence type="ECO:0000256" key="1">
    <source>
        <dbReference type="ARBA" id="ARBA00022730"/>
    </source>
</evidence>
<dbReference type="SUPFAM" id="SSF160443">
    <property type="entry name" value="SMR domain-like"/>
    <property type="match status" value="1"/>
</dbReference>
<dbReference type="PIRSF" id="PIRSF005814">
    <property type="entry name" value="MutS_YshD"/>
    <property type="match status" value="1"/>
</dbReference>
<protein>
    <recommendedName>
        <fullName evidence="7">Endonuclease MutS2</fullName>
        <ecNumber evidence="7">3.1.-.-</ecNumber>
    </recommendedName>
    <alternativeName>
        <fullName evidence="7">Ribosome-associated protein quality control-upstream factor</fullName>
        <shortName evidence="7">RQC-upstream factor</shortName>
        <shortName evidence="7">RqcU</shortName>
        <ecNumber evidence="7">3.6.4.-</ecNumber>
    </alternativeName>
</protein>
<keyword evidence="7" id="KW-0540">Nuclease</keyword>
<evidence type="ECO:0000256" key="5">
    <source>
        <dbReference type="ARBA" id="ARBA00022884"/>
    </source>
</evidence>
<dbReference type="GO" id="GO:0019843">
    <property type="term" value="F:rRNA binding"/>
    <property type="evidence" value="ECO:0007669"/>
    <property type="project" value="UniProtKB-UniRule"/>
</dbReference>
<dbReference type="InterPro" id="IPR036063">
    <property type="entry name" value="Smr_dom_sf"/>
</dbReference>
<dbReference type="SUPFAM" id="SSF48334">
    <property type="entry name" value="DNA repair protein MutS, domain III"/>
    <property type="match status" value="1"/>
</dbReference>
<dbReference type="NCBIfam" id="TIGR01069">
    <property type="entry name" value="mutS2"/>
    <property type="match status" value="1"/>
</dbReference>
<feature type="domain" description="Smr" evidence="10">
    <location>
        <begin position="742"/>
        <end position="817"/>
    </location>
</feature>
<dbReference type="Proteomes" id="UP000539075">
    <property type="component" value="Unassembled WGS sequence"/>
</dbReference>
<dbReference type="InterPro" id="IPR007696">
    <property type="entry name" value="DNA_mismatch_repair_MutS_core"/>
</dbReference>
<reference evidence="11 12" key="1">
    <citation type="submission" date="2020-08" db="EMBL/GenBank/DDBJ databases">
        <title>Genomic Encyclopedia of Type Strains, Phase IV (KMG-IV): sequencing the most valuable type-strain genomes for metagenomic binning, comparative biology and taxonomic classification.</title>
        <authorList>
            <person name="Goeker M."/>
        </authorList>
    </citation>
    <scope>NUCLEOTIDE SEQUENCE [LARGE SCALE GENOMIC DNA]</scope>
    <source>
        <strain evidence="11 12">DSM 11275</strain>
    </source>
</reference>
<dbReference type="PANTHER" id="PTHR48466:SF2">
    <property type="entry name" value="OS10G0509000 PROTEIN"/>
    <property type="match status" value="1"/>
</dbReference>
<dbReference type="GO" id="GO:0005524">
    <property type="term" value="F:ATP binding"/>
    <property type="evidence" value="ECO:0007669"/>
    <property type="project" value="UniProtKB-UniRule"/>
</dbReference>
<keyword evidence="12" id="KW-1185">Reference proteome</keyword>
<dbReference type="GO" id="GO:0045910">
    <property type="term" value="P:negative regulation of DNA recombination"/>
    <property type="evidence" value="ECO:0007669"/>
    <property type="project" value="InterPro"/>
</dbReference>
<dbReference type="SMART" id="SM00463">
    <property type="entry name" value="SMR"/>
    <property type="match status" value="1"/>
</dbReference>
<dbReference type="InterPro" id="IPR027417">
    <property type="entry name" value="P-loop_NTPase"/>
</dbReference>
<dbReference type="SUPFAM" id="SSF52540">
    <property type="entry name" value="P-loop containing nucleoside triphosphate hydrolases"/>
    <property type="match status" value="1"/>
</dbReference>
<dbReference type="Gene3D" id="3.30.1370.110">
    <property type="match status" value="1"/>
</dbReference>
<evidence type="ECO:0000313" key="12">
    <source>
        <dbReference type="Proteomes" id="UP000539075"/>
    </source>
</evidence>
<feature type="coiled-coil region" evidence="8">
    <location>
        <begin position="554"/>
        <end position="606"/>
    </location>
</feature>
<dbReference type="EC" id="3.1.-.-" evidence="7"/>
<dbReference type="PANTHER" id="PTHR48466">
    <property type="entry name" value="OS10G0509000 PROTEIN-RELATED"/>
    <property type="match status" value="1"/>
</dbReference>
<evidence type="ECO:0000256" key="6">
    <source>
        <dbReference type="ARBA" id="ARBA00023125"/>
    </source>
</evidence>
<evidence type="ECO:0000256" key="7">
    <source>
        <dbReference type="HAMAP-Rule" id="MF_00092"/>
    </source>
</evidence>
<evidence type="ECO:0000256" key="9">
    <source>
        <dbReference type="SAM" id="MobiDB-lite"/>
    </source>
</evidence>
<evidence type="ECO:0000256" key="3">
    <source>
        <dbReference type="ARBA" id="ARBA00022801"/>
    </source>
</evidence>
<dbReference type="AlphaFoldDB" id="A0A7W8C1R6"/>
<dbReference type="EC" id="3.6.4.-" evidence="7"/>
<evidence type="ECO:0000256" key="8">
    <source>
        <dbReference type="SAM" id="Coils"/>
    </source>
</evidence>
<dbReference type="SMART" id="SM00533">
    <property type="entry name" value="MUTSd"/>
    <property type="match status" value="1"/>
</dbReference>
<dbReference type="RefSeq" id="WP_183718204.1">
    <property type="nucleotide sequence ID" value="NZ_JACHGO010000002.1"/>
</dbReference>
<keyword evidence="2 7" id="KW-0547">Nucleotide-binding</keyword>
<keyword evidence="4 7" id="KW-0067">ATP-binding</keyword>
<comment type="subunit">
    <text evidence="7">Homodimer. Binds to stalled ribosomes, contacting rRNA.</text>
</comment>
<dbReference type="InterPro" id="IPR002625">
    <property type="entry name" value="Smr_dom"/>
</dbReference>
<dbReference type="Pfam" id="PF01713">
    <property type="entry name" value="Smr"/>
    <property type="match status" value="1"/>
</dbReference>
<keyword evidence="6 7" id="KW-0238">DNA-binding</keyword>
<accession>A0A7W8C1R6</accession>
<keyword evidence="8" id="KW-0175">Coiled coil</keyword>
<feature type="binding site" evidence="7">
    <location>
        <begin position="366"/>
        <end position="373"/>
    </location>
    <ligand>
        <name>ATP</name>
        <dbReference type="ChEBI" id="CHEBI:30616"/>
    </ligand>
</feature>
<dbReference type="InterPro" id="IPR005747">
    <property type="entry name" value="MutS2"/>
</dbReference>
<dbReference type="GO" id="GO:0004519">
    <property type="term" value="F:endonuclease activity"/>
    <property type="evidence" value="ECO:0007669"/>
    <property type="project" value="UniProtKB-UniRule"/>
</dbReference>
<keyword evidence="5 7" id="KW-0694">RNA-binding</keyword>
<dbReference type="GO" id="GO:0140664">
    <property type="term" value="F:ATP-dependent DNA damage sensor activity"/>
    <property type="evidence" value="ECO:0007669"/>
    <property type="project" value="InterPro"/>
</dbReference>
<dbReference type="HAMAP" id="MF_00092">
    <property type="entry name" value="MutS2"/>
    <property type="match status" value="1"/>
</dbReference>
<dbReference type="GO" id="GO:0016887">
    <property type="term" value="F:ATP hydrolysis activity"/>
    <property type="evidence" value="ECO:0007669"/>
    <property type="project" value="InterPro"/>
</dbReference>
<dbReference type="InterPro" id="IPR000432">
    <property type="entry name" value="DNA_mismatch_repair_MutS_C"/>
</dbReference>
<dbReference type="GO" id="GO:0043023">
    <property type="term" value="F:ribosomal large subunit binding"/>
    <property type="evidence" value="ECO:0007669"/>
    <property type="project" value="UniProtKB-UniRule"/>
</dbReference>
<evidence type="ECO:0000259" key="10">
    <source>
        <dbReference type="PROSITE" id="PS50828"/>
    </source>
</evidence>
<dbReference type="InterPro" id="IPR036187">
    <property type="entry name" value="DNA_mismatch_repair_MutS_sf"/>
</dbReference>
<comment type="caution">
    <text evidence="11">The sequence shown here is derived from an EMBL/GenBank/DDBJ whole genome shotgun (WGS) entry which is preliminary data.</text>
</comment>
<gene>
    <name evidence="7" type="primary">mutS2</name>
    <name evidence="7" type="synonym">rqcU</name>
    <name evidence="11" type="ORF">HNQ38_000921</name>
</gene>
<proteinExistence type="inferred from homology"/>
<evidence type="ECO:0000256" key="4">
    <source>
        <dbReference type="ARBA" id="ARBA00022840"/>
    </source>
</evidence>
<dbReference type="SMART" id="SM00534">
    <property type="entry name" value="MUTSac"/>
    <property type="match status" value="1"/>
</dbReference>
<dbReference type="EMBL" id="JACHGO010000002">
    <property type="protein sequence ID" value="MBB5142842.1"/>
    <property type="molecule type" value="Genomic_DNA"/>
</dbReference>
<dbReference type="GO" id="GO:0030983">
    <property type="term" value="F:mismatched DNA binding"/>
    <property type="evidence" value="ECO:0007669"/>
    <property type="project" value="InterPro"/>
</dbReference>
<dbReference type="PROSITE" id="PS50828">
    <property type="entry name" value="SMR"/>
    <property type="match status" value="1"/>
</dbReference>
<dbReference type="GO" id="GO:0072344">
    <property type="term" value="P:rescue of stalled ribosome"/>
    <property type="evidence" value="ECO:0007669"/>
    <property type="project" value="UniProtKB-UniRule"/>
</dbReference>
<dbReference type="GO" id="GO:0006298">
    <property type="term" value="P:mismatch repair"/>
    <property type="evidence" value="ECO:0007669"/>
    <property type="project" value="InterPro"/>
</dbReference>
<dbReference type="Gene3D" id="3.40.50.300">
    <property type="entry name" value="P-loop containing nucleotide triphosphate hydrolases"/>
    <property type="match status" value="1"/>
</dbReference>
<evidence type="ECO:0000313" key="11">
    <source>
        <dbReference type="EMBL" id="MBB5142842.1"/>
    </source>
</evidence>
<organism evidence="11 12">
    <name type="scientific">Desulfovibrio intestinalis</name>
    <dbReference type="NCBI Taxonomy" id="58621"/>
    <lineage>
        <taxon>Bacteria</taxon>
        <taxon>Pseudomonadati</taxon>
        <taxon>Thermodesulfobacteriota</taxon>
        <taxon>Desulfovibrionia</taxon>
        <taxon>Desulfovibrionales</taxon>
        <taxon>Desulfovibrionaceae</taxon>
        <taxon>Desulfovibrio</taxon>
    </lineage>
</organism>
<sequence length="817" mass="89485">MIHARTLQALEYHHITDHLASLCISGVGRERAQGLTPFAEAEDVNLAARIYAEAADWSSRPAIGGAVFALNAFPDVSGFLQAAQTSRAHAFQPDLDAFWALREVLSMARDAHASIAAPDAAKQWPHLLAMADGTPLPVQLTAALLRCISDDGLMKDESSPELYRLRGELRRLHQSCMGKVKDYALQYNMLAYLQDEFMTLSSDRYVLPLKANFKGRMQGIIHDWSQTGETCYFEPMFLVEINNRLQELKREEREEERKILLYLRGLLEAELPGAQAALELLAQLDLLQAKRRLAALLDGRCLPLTPVTEGIQLLEARHPLLVLNRAKAANASDSAHSAKNAAKSAAAVRPLDIILRPGERALVITGGNAGGKTVCLKTLGLIAAMTLSGLPVPAGAGSHLPWFSRMDAFIGDEQSLADNVSTFTAQIEHLGKAWKHLDGSGIVLLDEFGAGTDPAQGAALAQAVLDELLDKHTFVLAATHFPALKSYALTKEGARAASMLFDTQSKKPLFKLAYDQVGASQALDVAREHGLPESIIRRAEHYLLQDGQDATTLLARLNDLAANREEELVLLKQEQEKARSVAKHEREKLEKERLRLHDEVRAQATELMRAWKEGRATHKQALKEMSRLRASLATDNDPEQNQSILPSPQHFAVGQQVLHTIFNKRGVITDVDERKSRVRLDMNGVNLWADMKALRIPGQQAPANAPGKPSSILDSTPRQAAAPTSGGSARPAGAADGASLRLDMRGHRADVALAELERFMDKTLLAGFREVEIVHGRGTGALRRQVHEFLRAFPAVEKFSLAPEDQGGDGMTIVTLR</sequence>
<keyword evidence="7" id="KW-0255">Endonuclease</keyword>
<keyword evidence="3 7" id="KW-0378">Hydrolase</keyword>
<comment type="similarity">
    <text evidence="7">Belongs to the DNA mismatch repair MutS family. MutS2 subfamily.</text>
</comment>
<comment type="function">
    <text evidence="7">Acts as a ribosome collision sensor, splitting the ribosome into its 2 subunits. Detects stalled/collided 70S ribosomes which it binds and splits by an ATP-hydrolysis driven conformational change. Acts upstream of the ribosome quality control system (RQC), a ribosome-associated complex that mediates the extraction of incompletely synthesized nascent chains from stalled ribosomes and their subsequent degradation. Probably generates substrates for RQC.</text>
</comment>
<dbReference type="Pfam" id="PF00488">
    <property type="entry name" value="MutS_V"/>
    <property type="match status" value="1"/>
</dbReference>
<dbReference type="InterPro" id="IPR045076">
    <property type="entry name" value="MutS"/>
</dbReference>
<feature type="region of interest" description="Disordered" evidence="9">
    <location>
        <begin position="699"/>
        <end position="735"/>
    </location>
</feature>
<name>A0A7W8C1R6_9BACT</name>
<keyword evidence="1 7" id="KW-0699">rRNA-binding</keyword>